<dbReference type="InterPro" id="IPR011009">
    <property type="entry name" value="Kinase-like_dom_sf"/>
</dbReference>
<evidence type="ECO:0000259" key="1">
    <source>
        <dbReference type="Pfam" id="PF01636"/>
    </source>
</evidence>
<dbReference type="Gene3D" id="3.90.1200.10">
    <property type="match status" value="1"/>
</dbReference>
<keyword evidence="3" id="KW-1185">Reference proteome</keyword>
<dbReference type="SUPFAM" id="SSF56112">
    <property type="entry name" value="Protein kinase-like (PK-like)"/>
    <property type="match status" value="1"/>
</dbReference>
<protein>
    <recommendedName>
        <fullName evidence="1">Aminoglycoside phosphotransferase domain-containing protein</fullName>
    </recommendedName>
</protein>
<dbReference type="EMBL" id="RHHQ01000017">
    <property type="protein sequence ID" value="RNB84658.1"/>
    <property type="molecule type" value="Genomic_DNA"/>
</dbReference>
<accession>A0A3M8D9M3</accession>
<evidence type="ECO:0000313" key="3">
    <source>
        <dbReference type="Proteomes" id="UP000271031"/>
    </source>
</evidence>
<feature type="domain" description="Aminoglycoside phosphotransferase" evidence="1">
    <location>
        <begin position="7"/>
        <end position="224"/>
    </location>
</feature>
<dbReference type="Proteomes" id="UP000271031">
    <property type="component" value="Unassembled WGS sequence"/>
</dbReference>
<reference evidence="2 3" key="1">
    <citation type="submission" date="2018-10" db="EMBL/GenBank/DDBJ databases">
        <title>Phylogenomics of Brevibacillus.</title>
        <authorList>
            <person name="Dunlap C."/>
        </authorList>
    </citation>
    <scope>NUCLEOTIDE SEQUENCE [LARGE SCALE GENOMIC DNA]</scope>
    <source>
        <strain evidence="2 3">JCM 15716</strain>
    </source>
</reference>
<evidence type="ECO:0000313" key="2">
    <source>
        <dbReference type="EMBL" id="RNB84658.1"/>
    </source>
</evidence>
<dbReference type="InterPro" id="IPR002575">
    <property type="entry name" value="Aminoglycoside_PTrfase"/>
</dbReference>
<dbReference type="Pfam" id="PF01636">
    <property type="entry name" value="APH"/>
    <property type="match status" value="1"/>
</dbReference>
<proteinExistence type="predicted"/>
<dbReference type="AlphaFoldDB" id="A0A3M8D9M3"/>
<organism evidence="2 3">
    <name type="scientific">Brevibacillus fluminis</name>
    <dbReference type="NCBI Taxonomy" id="511487"/>
    <lineage>
        <taxon>Bacteria</taxon>
        <taxon>Bacillati</taxon>
        <taxon>Bacillota</taxon>
        <taxon>Bacilli</taxon>
        <taxon>Bacillales</taxon>
        <taxon>Paenibacillaceae</taxon>
        <taxon>Brevibacillus</taxon>
    </lineage>
</organism>
<gene>
    <name evidence="2" type="ORF">EDM56_21375</name>
</gene>
<sequence>MVGQHIGSGKTADVYIWEAGNVLKLFKQEVPSFLVDQEYLAHEAVMGANLPVPRTFGKVESEGRLGIVYERVDGTSLIERLIHQPEAVTQLANEFAALHRRVHQAKAEKLPGLQSILKRNLHVAEPLTADEKQAVATYIDQLPVQDQLCHMDFHPDNILYTAGGPVILDWMTAVSGNALADVARTIVILKYASLPPNLPEPVKEGVIAIRERFVADYQRAYFAEEEERESEMEAWFLPIMAARLCEGVPSDEKERLVLEIRNRLQA</sequence>
<dbReference type="OrthoDB" id="3806873at2"/>
<comment type="caution">
    <text evidence="2">The sequence shown here is derived from an EMBL/GenBank/DDBJ whole genome shotgun (WGS) entry which is preliminary data.</text>
</comment>
<dbReference type="RefSeq" id="WP_122919940.1">
    <property type="nucleotide sequence ID" value="NZ_RHHQ01000017.1"/>
</dbReference>
<name>A0A3M8D9M3_9BACL</name>